<evidence type="ECO:0000313" key="3">
    <source>
        <dbReference type="Proteomes" id="UP000250550"/>
    </source>
</evidence>
<comment type="caution">
    <text evidence="2">The sequence shown here is derived from an EMBL/GenBank/DDBJ whole genome shotgun (WGS) entry which is preliminary data.</text>
</comment>
<dbReference type="InterPro" id="IPR006528">
    <property type="entry name" value="Phage_head_morphogenesis_dom"/>
</dbReference>
<dbReference type="Proteomes" id="UP000250550">
    <property type="component" value="Unassembled WGS sequence"/>
</dbReference>
<gene>
    <name evidence="2" type="ORF">C4N21_03905</name>
</gene>
<dbReference type="Pfam" id="PF04233">
    <property type="entry name" value="Phage_Mu_F"/>
    <property type="match status" value="1"/>
</dbReference>
<sequence length="530" mass="60451">MRVVAMARQTNAAYWAQRMKNMEDALLDQSYSYVENLEKQFAAAQAEIERQMARWYQRFATNNEIDLAEAKRLLNSKELKEFHWTVAEYIAYGEQNAIDGAWMKQLENASARVHISRLEALKLQLQQQAEVLYSNQLDYVDAAARKMYEGSYYHTAFELQKGLGVGWTMQAINEETITKVLSRPWTTDNQTFRDRCWTNKQSLVNSVNTQLTQMVIRGEAPDRAISAISKQFDVSRAKAGRLVMTESAYFSSAGQKDCYKALDVERYKIVASFDKDTCSLCADMDGKVFKMSEYQVGLTAPPFHPWCRCCTCPYFEDMNGMGERYARDAVTGERFKVPGNMTYDQWKAQQDALHGQGTVDKMQKISYNETADRAQFEKYKERLSADTPRYFKDFQALKYDRAAEYKDLAGLYSYKGRVPEASKADYKAYKAVKATGVIGTVRVPPETIDADILTFNDAHAARHGCTLDDAKGYVRAAKCTVRRKRWDGVSINCYSLDGAAYIDADTMKVKTAFSEKDFDPTTKAIAEVFR</sequence>
<dbReference type="EMBL" id="PRLF01000003">
    <property type="protein sequence ID" value="RAW66460.1"/>
    <property type="molecule type" value="Genomic_DNA"/>
</dbReference>
<proteinExistence type="predicted"/>
<accession>A0A329UVY1</accession>
<evidence type="ECO:0000313" key="2">
    <source>
        <dbReference type="EMBL" id="RAW66460.1"/>
    </source>
</evidence>
<dbReference type="NCBIfam" id="TIGR01641">
    <property type="entry name" value="phageSPP1_gp7"/>
    <property type="match status" value="1"/>
</dbReference>
<evidence type="ECO:0000259" key="1">
    <source>
        <dbReference type="Pfam" id="PF04233"/>
    </source>
</evidence>
<organism evidence="2 3">
    <name type="scientific">Faecalibacterium prausnitzii</name>
    <dbReference type="NCBI Taxonomy" id="853"/>
    <lineage>
        <taxon>Bacteria</taxon>
        <taxon>Bacillati</taxon>
        <taxon>Bacillota</taxon>
        <taxon>Clostridia</taxon>
        <taxon>Eubacteriales</taxon>
        <taxon>Oscillospiraceae</taxon>
        <taxon>Faecalibacterium</taxon>
    </lineage>
</organism>
<protein>
    <submittedName>
        <fullName evidence="2">Phage head morphogenesis protein</fullName>
    </submittedName>
</protein>
<reference evidence="2 3" key="1">
    <citation type="submission" date="2018-02" db="EMBL/GenBank/DDBJ databases">
        <title>Complete genome sequencing of Faecalibacterium prausnitzii strains isolated from the human gut.</title>
        <authorList>
            <person name="Fitzgerald B.C."/>
            <person name="Shkoporov A.N."/>
            <person name="Ross P.R."/>
            <person name="Hill C."/>
        </authorList>
    </citation>
    <scope>NUCLEOTIDE SEQUENCE [LARGE SCALE GENOMIC DNA]</scope>
    <source>
        <strain evidence="2 3">APC924/119</strain>
    </source>
</reference>
<feature type="domain" description="Phage head morphogenesis" evidence="1">
    <location>
        <begin position="206"/>
        <end position="310"/>
    </location>
</feature>
<name>A0A329UVY1_9FIRM</name>
<dbReference type="AlphaFoldDB" id="A0A329UVY1"/>